<dbReference type="EMBL" id="FOLO01000052">
    <property type="protein sequence ID" value="SFD37288.1"/>
    <property type="molecule type" value="Genomic_DNA"/>
</dbReference>
<name>A0A1I1RYD8_9GAMM</name>
<evidence type="ECO:0000256" key="1">
    <source>
        <dbReference type="SAM" id="MobiDB-lite"/>
    </source>
</evidence>
<feature type="region of interest" description="Disordered" evidence="1">
    <location>
        <begin position="1"/>
        <end position="27"/>
    </location>
</feature>
<dbReference type="Proteomes" id="UP000198862">
    <property type="component" value="Unassembled WGS sequence"/>
</dbReference>
<feature type="compositionally biased region" description="Basic residues" evidence="1">
    <location>
        <begin position="1"/>
        <end position="11"/>
    </location>
</feature>
<sequence>MKLKLNKKKIKNLSQDKQSLPAAMTPQIAGGVDTNKSWFGHSECRCKDTFQ</sequence>
<proteinExistence type="predicted"/>
<accession>A0A1I1RYD8</accession>
<keyword evidence="3" id="KW-1185">Reference proteome</keyword>
<evidence type="ECO:0000313" key="3">
    <source>
        <dbReference type="Proteomes" id="UP000198862"/>
    </source>
</evidence>
<protein>
    <submittedName>
        <fullName evidence="2">Uncharacterized protein</fullName>
    </submittedName>
</protein>
<evidence type="ECO:0000313" key="2">
    <source>
        <dbReference type="EMBL" id="SFD37288.1"/>
    </source>
</evidence>
<dbReference type="AlphaFoldDB" id="A0A1I1RYD8"/>
<reference evidence="2 3" key="1">
    <citation type="submission" date="2016-10" db="EMBL/GenBank/DDBJ databases">
        <authorList>
            <person name="de Groot N.N."/>
        </authorList>
    </citation>
    <scope>NUCLEOTIDE SEQUENCE [LARGE SCALE GENOMIC DNA]</scope>
    <source>
        <strain evidence="2 3">DSM 6059</strain>
    </source>
</reference>
<gene>
    <name evidence="2" type="ORF">SAMN02745724_04330</name>
</gene>
<dbReference type="RefSeq" id="WP_177208127.1">
    <property type="nucleotide sequence ID" value="NZ_FOLO01000052.1"/>
</dbReference>
<organism evidence="2 3">
    <name type="scientific">Pseudoalteromonas denitrificans DSM 6059</name>
    <dbReference type="NCBI Taxonomy" id="1123010"/>
    <lineage>
        <taxon>Bacteria</taxon>
        <taxon>Pseudomonadati</taxon>
        <taxon>Pseudomonadota</taxon>
        <taxon>Gammaproteobacteria</taxon>
        <taxon>Alteromonadales</taxon>
        <taxon>Pseudoalteromonadaceae</taxon>
        <taxon>Pseudoalteromonas</taxon>
    </lineage>
</organism>